<evidence type="ECO:0008006" key="3">
    <source>
        <dbReference type="Google" id="ProtNLM"/>
    </source>
</evidence>
<keyword evidence="2" id="KW-1185">Reference proteome</keyword>
<dbReference type="RefSeq" id="WP_226763970.1">
    <property type="nucleotide sequence ID" value="NZ_JAJAWG010000003.1"/>
</dbReference>
<comment type="caution">
    <text evidence="1">The sequence shown here is derived from an EMBL/GenBank/DDBJ whole genome shotgun (WGS) entry which is preliminary data.</text>
</comment>
<dbReference type="Proteomes" id="UP001198034">
    <property type="component" value="Unassembled WGS sequence"/>
</dbReference>
<name>A0ABS8BKF8_9NEIS</name>
<dbReference type="EMBL" id="JAJAWG010000003">
    <property type="protein sequence ID" value="MCB5196204.1"/>
    <property type="molecule type" value="Genomic_DNA"/>
</dbReference>
<evidence type="ECO:0000313" key="2">
    <source>
        <dbReference type="Proteomes" id="UP001198034"/>
    </source>
</evidence>
<gene>
    <name evidence="1" type="ORF">LG219_07905</name>
</gene>
<sequence length="103" mass="11736">MKGCKKKTAFIRNEDAEWIDDYLINAGQSDNFGMVVRNAVSEYVQKKKQARAAAYFKFIGEENCKALEEYAIKNGTNLEQLIKETLIQKSKYVSKMVGSKNES</sequence>
<accession>A0ABS8BKF8</accession>
<evidence type="ECO:0000313" key="1">
    <source>
        <dbReference type="EMBL" id="MCB5196204.1"/>
    </source>
</evidence>
<proteinExistence type="predicted"/>
<protein>
    <recommendedName>
        <fullName evidence="3">CopG family transcriptional regulator</fullName>
    </recommendedName>
</protein>
<reference evidence="1 2" key="1">
    <citation type="submission" date="2021-10" db="EMBL/GenBank/DDBJ databases">
        <authorList>
            <person name="Chen M."/>
        </authorList>
    </citation>
    <scope>NUCLEOTIDE SEQUENCE [LARGE SCALE GENOMIC DNA]</scope>
    <source>
        <strain evidence="1 2">H3-26</strain>
    </source>
</reference>
<organism evidence="1 2">
    <name type="scientific">Deefgea salmonis</name>
    <dbReference type="NCBI Taxonomy" id="2875502"/>
    <lineage>
        <taxon>Bacteria</taxon>
        <taxon>Pseudomonadati</taxon>
        <taxon>Pseudomonadota</taxon>
        <taxon>Betaproteobacteria</taxon>
        <taxon>Neisseriales</taxon>
        <taxon>Chitinibacteraceae</taxon>
        <taxon>Deefgea</taxon>
    </lineage>
</organism>